<dbReference type="Proteomes" id="UP000323506">
    <property type="component" value="Chromosome D13"/>
</dbReference>
<evidence type="ECO:0000256" key="1">
    <source>
        <dbReference type="SAM" id="Phobius"/>
    </source>
</evidence>
<reference evidence="2 3" key="1">
    <citation type="submission" date="2019-06" db="EMBL/GenBank/DDBJ databases">
        <title>WGS assembly of Gossypium darwinii.</title>
        <authorList>
            <person name="Chen Z.J."/>
            <person name="Sreedasyam A."/>
            <person name="Ando A."/>
            <person name="Song Q."/>
            <person name="De L."/>
            <person name="Hulse-Kemp A."/>
            <person name="Ding M."/>
            <person name="Ye W."/>
            <person name="Kirkbride R."/>
            <person name="Jenkins J."/>
            <person name="Plott C."/>
            <person name="Lovell J."/>
            <person name="Lin Y.-M."/>
            <person name="Vaughn R."/>
            <person name="Liu B."/>
            <person name="Li W."/>
            <person name="Simpson S."/>
            <person name="Scheffler B."/>
            <person name="Saski C."/>
            <person name="Grover C."/>
            <person name="Hu G."/>
            <person name="Conover J."/>
            <person name="Carlson J."/>
            <person name="Shu S."/>
            <person name="Boston L."/>
            <person name="Williams M."/>
            <person name="Peterson D."/>
            <person name="Mcgee K."/>
            <person name="Jones D."/>
            <person name="Wendel J."/>
            <person name="Stelly D."/>
            <person name="Grimwood J."/>
            <person name="Schmutz J."/>
        </authorList>
    </citation>
    <scope>NUCLEOTIDE SEQUENCE [LARGE SCALE GENOMIC DNA]</scope>
    <source>
        <strain evidence="2">1808015.09</strain>
    </source>
</reference>
<accession>A0A5D1ZYC2</accession>
<sequence>MLELSSTLSSHVRSLLQSLTEANTDSIFRELCQACFSKHSQWPPKSFRLSPGLRACAASFLPWMSETFYDLYIWLPESFCFSPGLRACAAFILPWMSETFYYIFIIVSLFKYKL</sequence>
<evidence type="ECO:0000313" key="3">
    <source>
        <dbReference type="Proteomes" id="UP000323506"/>
    </source>
</evidence>
<keyword evidence="1" id="KW-0812">Transmembrane</keyword>
<feature type="transmembrane region" description="Helical" evidence="1">
    <location>
        <begin position="84"/>
        <end position="110"/>
    </location>
</feature>
<dbReference type="AlphaFoldDB" id="A0A5D1ZYC2"/>
<name>A0A5D1ZYC2_GOSDA</name>
<keyword evidence="1" id="KW-0472">Membrane</keyword>
<protein>
    <submittedName>
        <fullName evidence="2">Uncharacterized protein</fullName>
    </submittedName>
</protein>
<organism evidence="2 3">
    <name type="scientific">Gossypium darwinii</name>
    <name type="common">Darwin's cotton</name>
    <name type="synonym">Gossypium barbadense var. darwinii</name>
    <dbReference type="NCBI Taxonomy" id="34276"/>
    <lineage>
        <taxon>Eukaryota</taxon>
        <taxon>Viridiplantae</taxon>
        <taxon>Streptophyta</taxon>
        <taxon>Embryophyta</taxon>
        <taxon>Tracheophyta</taxon>
        <taxon>Spermatophyta</taxon>
        <taxon>Magnoliopsida</taxon>
        <taxon>eudicotyledons</taxon>
        <taxon>Gunneridae</taxon>
        <taxon>Pentapetalae</taxon>
        <taxon>rosids</taxon>
        <taxon>malvids</taxon>
        <taxon>Malvales</taxon>
        <taxon>Malvaceae</taxon>
        <taxon>Malvoideae</taxon>
        <taxon>Gossypium</taxon>
    </lineage>
</organism>
<evidence type="ECO:0000313" key="2">
    <source>
        <dbReference type="EMBL" id="TYG36345.1"/>
    </source>
</evidence>
<keyword evidence="3" id="KW-1185">Reference proteome</keyword>
<keyword evidence="1" id="KW-1133">Transmembrane helix</keyword>
<proteinExistence type="predicted"/>
<dbReference type="EMBL" id="CM017713">
    <property type="protein sequence ID" value="TYG36345.1"/>
    <property type="molecule type" value="Genomic_DNA"/>
</dbReference>
<gene>
    <name evidence="2" type="ORF">ES288_D13G057600v1</name>
</gene>